<comment type="caution">
    <text evidence="8">The sequence shown here is derived from an EMBL/GenBank/DDBJ whole genome shotgun (WGS) entry which is preliminary data.</text>
</comment>
<reference evidence="8 9" key="1">
    <citation type="submission" date="2021-08" db="EMBL/GenBank/DDBJ databases">
        <title>Draft genome sequence of Spirulina subsalsa with high tolerance to salinity and hype-accumulation of phycocyanin.</title>
        <authorList>
            <person name="Pei H."/>
            <person name="Jiang L."/>
        </authorList>
    </citation>
    <scope>NUCLEOTIDE SEQUENCE [LARGE SCALE GENOMIC DNA]</scope>
    <source>
        <strain evidence="8 9">FACHB-351</strain>
    </source>
</reference>
<dbReference type="PRINTS" id="PR00421">
    <property type="entry name" value="THIOREDOXIN"/>
</dbReference>
<dbReference type="CDD" id="cd02947">
    <property type="entry name" value="TRX_family"/>
    <property type="match status" value="1"/>
</dbReference>
<evidence type="ECO:0000256" key="2">
    <source>
        <dbReference type="ARBA" id="ARBA00022448"/>
    </source>
</evidence>
<proteinExistence type="inferred from homology"/>
<dbReference type="EMBL" id="JAIHOM010000008">
    <property type="protein sequence ID" value="MCW6035186.1"/>
    <property type="molecule type" value="Genomic_DNA"/>
</dbReference>
<comment type="similarity">
    <text evidence="1 6">Belongs to the thioredoxin family.</text>
</comment>
<evidence type="ECO:0000313" key="9">
    <source>
        <dbReference type="Proteomes" id="UP001526426"/>
    </source>
</evidence>
<accession>A0ABT3L105</accession>
<evidence type="ECO:0000313" key="8">
    <source>
        <dbReference type="EMBL" id="MCW6035186.1"/>
    </source>
</evidence>
<dbReference type="Pfam" id="PF00085">
    <property type="entry name" value="Thioredoxin"/>
    <property type="match status" value="1"/>
</dbReference>
<gene>
    <name evidence="8" type="ORF">K4A83_02710</name>
</gene>
<organism evidence="8 9">
    <name type="scientific">Spirulina subsalsa FACHB-351</name>
    <dbReference type="NCBI Taxonomy" id="234711"/>
    <lineage>
        <taxon>Bacteria</taxon>
        <taxon>Bacillati</taxon>
        <taxon>Cyanobacteriota</taxon>
        <taxon>Cyanophyceae</taxon>
        <taxon>Spirulinales</taxon>
        <taxon>Spirulinaceae</taxon>
        <taxon>Spirulina</taxon>
    </lineage>
</organism>
<dbReference type="Proteomes" id="UP001526426">
    <property type="component" value="Unassembled WGS sequence"/>
</dbReference>
<dbReference type="PIRSF" id="PIRSF000077">
    <property type="entry name" value="Thioredoxin"/>
    <property type="match status" value="1"/>
</dbReference>
<dbReference type="RefSeq" id="WP_265262851.1">
    <property type="nucleotide sequence ID" value="NZ_JAIHOM010000008.1"/>
</dbReference>
<evidence type="ECO:0000256" key="3">
    <source>
        <dbReference type="ARBA" id="ARBA00022982"/>
    </source>
</evidence>
<feature type="domain" description="Thioredoxin" evidence="7">
    <location>
        <begin position="1"/>
        <end position="110"/>
    </location>
</feature>
<evidence type="ECO:0000256" key="5">
    <source>
        <dbReference type="ARBA" id="ARBA00023284"/>
    </source>
</evidence>
<protein>
    <recommendedName>
        <fullName evidence="6">Thioredoxin</fullName>
    </recommendedName>
</protein>
<dbReference type="InterPro" id="IPR036249">
    <property type="entry name" value="Thioredoxin-like_sf"/>
</dbReference>
<dbReference type="SUPFAM" id="SSF52833">
    <property type="entry name" value="Thioredoxin-like"/>
    <property type="match status" value="1"/>
</dbReference>
<dbReference type="PANTHER" id="PTHR45663">
    <property type="entry name" value="GEO12009P1"/>
    <property type="match status" value="1"/>
</dbReference>
<name>A0ABT3L105_9CYAN</name>
<sequence length="113" mass="12962">MLFPTSEVSFSSEVLDSPQPVIVHFWAPWCRICQRLEPMLLKFQEESPHRVNLVSVNADESLKLVNTYRVKILPTVLVFEQGQLIHRIEGFQGLDDTARSLRQAIEQRIATTA</sequence>
<keyword evidence="5" id="KW-0676">Redox-active center</keyword>
<dbReference type="Gene3D" id="3.40.30.10">
    <property type="entry name" value="Glutaredoxin"/>
    <property type="match status" value="1"/>
</dbReference>
<evidence type="ECO:0000259" key="7">
    <source>
        <dbReference type="PROSITE" id="PS51352"/>
    </source>
</evidence>
<keyword evidence="2" id="KW-0813">Transport</keyword>
<evidence type="ECO:0000256" key="6">
    <source>
        <dbReference type="PIRNR" id="PIRNR000077"/>
    </source>
</evidence>
<dbReference type="PROSITE" id="PS51352">
    <property type="entry name" value="THIOREDOXIN_2"/>
    <property type="match status" value="1"/>
</dbReference>
<keyword evidence="9" id="KW-1185">Reference proteome</keyword>
<evidence type="ECO:0000256" key="1">
    <source>
        <dbReference type="ARBA" id="ARBA00008987"/>
    </source>
</evidence>
<dbReference type="PANTHER" id="PTHR45663:SF11">
    <property type="entry name" value="GEO12009P1"/>
    <property type="match status" value="1"/>
</dbReference>
<dbReference type="InterPro" id="IPR005746">
    <property type="entry name" value="Thioredoxin"/>
</dbReference>
<keyword evidence="4" id="KW-1015">Disulfide bond</keyword>
<dbReference type="InterPro" id="IPR013766">
    <property type="entry name" value="Thioredoxin_domain"/>
</dbReference>
<evidence type="ECO:0000256" key="4">
    <source>
        <dbReference type="ARBA" id="ARBA00023157"/>
    </source>
</evidence>
<keyword evidence="3" id="KW-0249">Electron transport</keyword>